<dbReference type="InterPro" id="IPR029063">
    <property type="entry name" value="SAM-dependent_MTases_sf"/>
</dbReference>
<sequence length="269" mass="30343">MINANGDDSNLICSTDKKFASGAKIHEGMSSFGFTSVTANEKSLMVRELFDNVATNYDLMNDLMSFGIHRIWKQAFVDWLAPRQQQWLLDVAGGTGDIANLWQKRGGGRVTVCDINAKMIAVGQERMKKDGSDITDWVVGNAEQLPLSEGLVDRVTIAFGLRNVTNIDLALMEMTRVLRRGGRFMCLEFSRPGEGLFNSVYDIYSFRVLPWLGEKIADNRAAYKYLIESIRQFPSQHDLAKRMSRVGLEHIKWRNLSAGIVAIHSGWRF</sequence>
<dbReference type="EMBL" id="CP006745">
    <property type="protein sequence ID" value="AHC73657.1"/>
    <property type="molecule type" value="Genomic_DNA"/>
</dbReference>
<comment type="catalytic activity">
    <reaction evidence="6">
        <text>a 2-demethylmenaquinol + S-adenosyl-L-methionine = a menaquinol + S-adenosyl-L-homocysteine + H(+)</text>
        <dbReference type="Rhea" id="RHEA:42640"/>
        <dbReference type="Rhea" id="RHEA-COMP:9539"/>
        <dbReference type="Rhea" id="RHEA-COMP:9563"/>
        <dbReference type="ChEBI" id="CHEBI:15378"/>
        <dbReference type="ChEBI" id="CHEBI:18151"/>
        <dbReference type="ChEBI" id="CHEBI:55437"/>
        <dbReference type="ChEBI" id="CHEBI:57856"/>
        <dbReference type="ChEBI" id="CHEBI:59789"/>
        <dbReference type="EC" id="2.1.1.163"/>
    </reaction>
</comment>
<comment type="function">
    <text evidence="6">Methyltransferase required for the conversion of demethylmenaquinol (DMKH2) to menaquinol (MKH2) and the conversion of 2-polyprenyl-6-methoxy-1,4-benzoquinol (DDMQH2) to 2-polyprenyl-3-methyl-6-methoxy-1,4-benzoquinol (DMQH2).</text>
</comment>
<dbReference type="UniPathway" id="UPA00079">
    <property type="reaction ID" value="UER00169"/>
</dbReference>
<dbReference type="RefSeq" id="WP_025300536.1">
    <property type="nucleotide sequence ID" value="NZ_CP006745.1"/>
</dbReference>
<dbReference type="Proteomes" id="UP000018700">
    <property type="component" value="Chromosome"/>
</dbReference>
<dbReference type="NCBIfam" id="NF001244">
    <property type="entry name" value="PRK00216.1-5"/>
    <property type="match status" value="1"/>
</dbReference>
<dbReference type="PROSITE" id="PS51608">
    <property type="entry name" value="SAM_MT_UBIE"/>
    <property type="match status" value="1"/>
</dbReference>
<dbReference type="PROSITE" id="PS01184">
    <property type="entry name" value="UBIE_2"/>
    <property type="match status" value="1"/>
</dbReference>
<keyword evidence="8" id="KW-1185">Reference proteome</keyword>
<reference evidence="7 8" key="1">
    <citation type="journal article" date="2013" name="PLoS ONE">
        <title>Bacterial endosymbiosis in a chordate host: long-term co-evolution and conservation of secondary metabolism.</title>
        <authorList>
            <person name="Kwan J.C."/>
            <person name="Schmidt E.W."/>
        </authorList>
    </citation>
    <scope>NUCLEOTIDE SEQUENCE [LARGE SCALE GENOMIC DNA]</scope>
    <source>
        <strain evidence="8">faulkneri L5</strain>
    </source>
</reference>
<keyword evidence="1 6" id="KW-0474">Menaquinone biosynthesis</keyword>
<dbReference type="SUPFAM" id="SSF53335">
    <property type="entry name" value="S-adenosyl-L-methionine-dependent methyltransferases"/>
    <property type="match status" value="1"/>
</dbReference>
<dbReference type="PANTHER" id="PTHR43591">
    <property type="entry name" value="METHYLTRANSFERASE"/>
    <property type="match status" value="1"/>
</dbReference>
<keyword evidence="5 6" id="KW-0949">S-adenosyl-L-methionine</keyword>
<dbReference type="GO" id="GO:0043770">
    <property type="term" value="F:demethylmenaquinone methyltransferase activity"/>
    <property type="evidence" value="ECO:0007669"/>
    <property type="project" value="UniProtKB-UniRule"/>
</dbReference>
<comment type="caution">
    <text evidence="6">Lacks conserved residue(s) required for the propagation of feature annotation.</text>
</comment>
<dbReference type="CDD" id="cd02440">
    <property type="entry name" value="AdoMet_MTases"/>
    <property type="match status" value="1"/>
</dbReference>
<evidence type="ECO:0000256" key="4">
    <source>
        <dbReference type="ARBA" id="ARBA00022688"/>
    </source>
</evidence>
<dbReference type="GO" id="GO:0009060">
    <property type="term" value="P:aerobic respiration"/>
    <property type="evidence" value="ECO:0007669"/>
    <property type="project" value="UniProtKB-UniRule"/>
</dbReference>
<dbReference type="InterPro" id="IPR004033">
    <property type="entry name" value="UbiE/COQ5_MeTrFase"/>
</dbReference>
<dbReference type="GO" id="GO:0008425">
    <property type="term" value="F:2-methoxy-6-polyprenyl-1,4-benzoquinol methyltransferase activity"/>
    <property type="evidence" value="ECO:0007669"/>
    <property type="project" value="UniProtKB-UniRule"/>
</dbReference>
<dbReference type="NCBIfam" id="TIGR01934">
    <property type="entry name" value="MenG_MenH_UbiE"/>
    <property type="match status" value="1"/>
</dbReference>
<evidence type="ECO:0000256" key="2">
    <source>
        <dbReference type="ARBA" id="ARBA00022603"/>
    </source>
</evidence>
<comment type="similarity">
    <text evidence="6">Belongs to the class I-like SAM-binding methyltransferase superfamily. MenG/UbiE family.</text>
</comment>
<dbReference type="STRING" id="1401328.P856_439"/>
<organism evidence="7 8">
    <name type="scientific">Candidatus Endolissoclinum faulkneri L5</name>
    <dbReference type="NCBI Taxonomy" id="1401328"/>
    <lineage>
        <taxon>Bacteria</taxon>
        <taxon>Pseudomonadati</taxon>
        <taxon>Pseudomonadota</taxon>
        <taxon>Alphaproteobacteria</taxon>
        <taxon>Rhodospirillales</taxon>
        <taxon>Rhodospirillaceae</taxon>
        <taxon>Candidatus Endolissoclinum</taxon>
    </lineage>
</organism>
<dbReference type="EC" id="2.1.1.163" evidence="6"/>
<gene>
    <name evidence="6 7" type="primary">ubiE</name>
    <name evidence="7" type="ORF">P856_439</name>
</gene>
<comment type="pathway">
    <text evidence="6">Quinol/quinone metabolism; menaquinone biosynthesis; menaquinol from 1,4-dihydroxy-2-naphthoate: step 2/2.</text>
</comment>
<protein>
    <recommendedName>
        <fullName evidence="6">Ubiquinone/menaquinone biosynthesis C-methyltransferase UbiE</fullName>
        <ecNumber evidence="6">2.1.1.163</ecNumber>
        <ecNumber evidence="6">2.1.1.201</ecNumber>
    </recommendedName>
    <alternativeName>
        <fullName evidence="6">2-methoxy-6-polyprenyl-1,4-benzoquinol methylase</fullName>
    </alternativeName>
    <alternativeName>
        <fullName evidence="6">Demethylmenaquinone methyltransferase</fullName>
    </alternativeName>
</protein>
<evidence type="ECO:0000256" key="6">
    <source>
        <dbReference type="HAMAP-Rule" id="MF_01813"/>
    </source>
</evidence>
<dbReference type="PROSITE" id="PS01183">
    <property type="entry name" value="UBIE_1"/>
    <property type="match status" value="1"/>
</dbReference>
<dbReference type="PATRIC" id="fig|1401328.3.peg.427"/>
<comment type="pathway">
    <text evidence="6">Cofactor biosynthesis; ubiquinone biosynthesis.</text>
</comment>
<keyword evidence="4 6" id="KW-0831">Ubiquinone biosynthesis</keyword>
<feature type="binding site" evidence="6">
    <location>
        <begin position="141"/>
        <end position="142"/>
    </location>
    <ligand>
        <name>S-adenosyl-L-methionine</name>
        <dbReference type="ChEBI" id="CHEBI:59789"/>
    </ligand>
</feature>
<dbReference type="AlphaFoldDB" id="V9TU18"/>
<name>V9TU18_9PROT</name>
<dbReference type="GO" id="GO:0009234">
    <property type="term" value="P:menaquinone biosynthetic process"/>
    <property type="evidence" value="ECO:0007669"/>
    <property type="project" value="UniProtKB-UniRule"/>
</dbReference>
<feature type="binding site" evidence="6">
    <location>
        <position position="114"/>
    </location>
    <ligand>
        <name>S-adenosyl-L-methionine</name>
        <dbReference type="ChEBI" id="CHEBI:59789"/>
    </ligand>
</feature>
<accession>V9TU18</accession>
<proteinExistence type="inferred from homology"/>
<feature type="binding site" evidence="6">
    <location>
        <position position="95"/>
    </location>
    <ligand>
        <name>S-adenosyl-L-methionine</name>
        <dbReference type="ChEBI" id="CHEBI:59789"/>
    </ligand>
</feature>
<dbReference type="HOGENOM" id="CLU_037990_0_0_5"/>
<evidence type="ECO:0000256" key="1">
    <source>
        <dbReference type="ARBA" id="ARBA00022428"/>
    </source>
</evidence>
<keyword evidence="3 6" id="KW-0808">Transferase</keyword>
<dbReference type="eggNOG" id="COG2226">
    <property type="taxonomic scope" value="Bacteria"/>
</dbReference>
<dbReference type="Pfam" id="PF01209">
    <property type="entry name" value="Ubie_methyltran"/>
    <property type="match status" value="1"/>
</dbReference>
<dbReference type="GO" id="GO:0032259">
    <property type="term" value="P:methylation"/>
    <property type="evidence" value="ECO:0007669"/>
    <property type="project" value="UniProtKB-KW"/>
</dbReference>
<dbReference type="HAMAP" id="MF_01813">
    <property type="entry name" value="MenG_UbiE_methyltr"/>
    <property type="match status" value="1"/>
</dbReference>
<dbReference type="KEGG" id="efk:P856_439"/>
<evidence type="ECO:0000256" key="5">
    <source>
        <dbReference type="ARBA" id="ARBA00022691"/>
    </source>
</evidence>
<evidence type="ECO:0000313" key="7">
    <source>
        <dbReference type="EMBL" id="AHC73657.1"/>
    </source>
</evidence>
<dbReference type="PANTHER" id="PTHR43591:SF24">
    <property type="entry name" value="2-METHOXY-6-POLYPRENYL-1,4-BENZOQUINOL METHYLASE, MITOCHONDRIAL"/>
    <property type="match status" value="1"/>
</dbReference>
<evidence type="ECO:0000313" key="8">
    <source>
        <dbReference type="Proteomes" id="UP000018700"/>
    </source>
</evidence>
<dbReference type="InterPro" id="IPR023576">
    <property type="entry name" value="UbiE/COQ5_MeTrFase_CS"/>
</dbReference>
<keyword evidence="7" id="KW-0830">Ubiquinone</keyword>
<dbReference type="EC" id="2.1.1.201" evidence="6"/>
<evidence type="ECO:0000256" key="3">
    <source>
        <dbReference type="ARBA" id="ARBA00022679"/>
    </source>
</evidence>
<dbReference type="UniPathway" id="UPA00232"/>
<comment type="catalytic activity">
    <reaction evidence="6">
        <text>a 2-methoxy-6-(all-trans-polyprenyl)benzene-1,4-diol + S-adenosyl-L-methionine = a 5-methoxy-2-methyl-3-(all-trans-polyprenyl)benzene-1,4-diol + S-adenosyl-L-homocysteine + H(+)</text>
        <dbReference type="Rhea" id="RHEA:28286"/>
        <dbReference type="Rhea" id="RHEA-COMP:10858"/>
        <dbReference type="Rhea" id="RHEA-COMP:10859"/>
        <dbReference type="ChEBI" id="CHEBI:15378"/>
        <dbReference type="ChEBI" id="CHEBI:57856"/>
        <dbReference type="ChEBI" id="CHEBI:59789"/>
        <dbReference type="ChEBI" id="CHEBI:84166"/>
        <dbReference type="ChEBI" id="CHEBI:84167"/>
        <dbReference type="EC" id="2.1.1.201"/>
    </reaction>
</comment>
<keyword evidence="2 6" id="KW-0489">Methyltransferase</keyword>
<dbReference type="Gene3D" id="3.40.50.150">
    <property type="entry name" value="Vaccinia Virus protein VP39"/>
    <property type="match status" value="1"/>
</dbReference>